<organism evidence="2 3">
    <name type="scientific">Cerrena zonata</name>
    <dbReference type="NCBI Taxonomy" id="2478898"/>
    <lineage>
        <taxon>Eukaryota</taxon>
        <taxon>Fungi</taxon>
        <taxon>Dikarya</taxon>
        <taxon>Basidiomycota</taxon>
        <taxon>Agaricomycotina</taxon>
        <taxon>Agaricomycetes</taxon>
        <taxon>Polyporales</taxon>
        <taxon>Cerrenaceae</taxon>
        <taxon>Cerrena</taxon>
    </lineage>
</organism>
<evidence type="ECO:0000313" key="2">
    <source>
        <dbReference type="EMBL" id="KAK7688772.1"/>
    </source>
</evidence>
<dbReference type="AlphaFoldDB" id="A0AAW0GB29"/>
<name>A0AAW0GB29_9APHY</name>
<comment type="caution">
    <text evidence="2">The sequence shown here is derived from an EMBL/GenBank/DDBJ whole genome shotgun (WGS) entry which is preliminary data.</text>
</comment>
<protein>
    <recommendedName>
        <fullName evidence="1">Ribonucleases P/MRP subunit Pop8-like domain-containing protein</fullName>
    </recommendedName>
</protein>
<proteinExistence type="predicted"/>
<feature type="domain" description="Ribonucleases P/MRP subunit Pop8-like" evidence="1">
    <location>
        <begin position="11"/>
        <end position="77"/>
    </location>
</feature>
<reference evidence="2 3" key="1">
    <citation type="submission" date="2022-09" db="EMBL/GenBank/DDBJ databases">
        <authorList>
            <person name="Palmer J.M."/>
        </authorList>
    </citation>
    <scope>NUCLEOTIDE SEQUENCE [LARGE SCALE GENOMIC DNA]</scope>
    <source>
        <strain evidence="2 3">DSM 7382</strain>
    </source>
</reference>
<dbReference type="InterPro" id="IPR049128">
    <property type="entry name" value="Pop8-like_dom"/>
</dbReference>
<evidence type="ECO:0000313" key="3">
    <source>
        <dbReference type="Proteomes" id="UP001385951"/>
    </source>
</evidence>
<dbReference type="Proteomes" id="UP001385951">
    <property type="component" value="Unassembled WGS sequence"/>
</dbReference>
<evidence type="ECO:0000259" key="1">
    <source>
        <dbReference type="Pfam" id="PF20976"/>
    </source>
</evidence>
<dbReference type="Pfam" id="PF20976">
    <property type="entry name" value="Pop8"/>
    <property type="match status" value="1"/>
</dbReference>
<gene>
    <name evidence="2" type="ORF">QCA50_008311</name>
</gene>
<keyword evidence="3" id="KW-1185">Reference proteome</keyword>
<dbReference type="EMBL" id="JASBNA010000010">
    <property type="protein sequence ID" value="KAK7688772.1"/>
    <property type="molecule type" value="Genomic_DNA"/>
</dbReference>
<accession>A0AAW0GB29</accession>
<sequence>MPQRTLSSNYHYIKLAITPPCKDAITLRKSIQGGLSQSFGLTSANIYVDILWVASEGAETVIRVSSNEAPKVMAAVVTSTDSPNLSVIKDSPFLPSLCVTTGNRNLGQSST</sequence>